<sequence length="143" mass="16242">MTPAPRGPISRNCAYVNDCDKRDGRRKEGKWRGRGTAAGREAARQSFVTYPRAARELLAVVGRTQALVHARATSERGLYMCERARSCFLIGRPSSQRGARDPRQQQQQQRRQRQTSGMRPWDVRDGQCQQRLVSRRSISVDAA</sequence>
<dbReference type="EMBL" id="BEZZ01000302">
    <property type="protein sequence ID" value="GCC30434.1"/>
    <property type="molecule type" value="Genomic_DNA"/>
</dbReference>
<proteinExistence type="predicted"/>
<evidence type="ECO:0000313" key="3">
    <source>
        <dbReference type="Proteomes" id="UP000287033"/>
    </source>
</evidence>
<organism evidence="2 3">
    <name type="scientific">Chiloscyllium punctatum</name>
    <name type="common">Brownbanded bambooshark</name>
    <name type="synonym">Hemiscyllium punctatum</name>
    <dbReference type="NCBI Taxonomy" id="137246"/>
    <lineage>
        <taxon>Eukaryota</taxon>
        <taxon>Metazoa</taxon>
        <taxon>Chordata</taxon>
        <taxon>Craniata</taxon>
        <taxon>Vertebrata</taxon>
        <taxon>Chondrichthyes</taxon>
        <taxon>Elasmobranchii</taxon>
        <taxon>Galeomorphii</taxon>
        <taxon>Galeoidea</taxon>
        <taxon>Orectolobiformes</taxon>
        <taxon>Hemiscylliidae</taxon>
        <taxon>Chiloscyllium</taxon>
    </lineage>
</organism>
<accession>A0A401SJ47</accession>
<comment type="caution">
    <text evidence="2">The sequence shown here is derived from an EMBL/GenBank/DDBJ whole genome shotgun (WGS) entry which is preliminary data.</text>
</comment>
<dbReference type="Proteomes" id="UP000287033">
    <property type="component" value="Unassembled WGS sequence"/>
</dbReference>
<evidence type="ECO:0000313" key="2">
    <source>
        <dbReference type="EMBL" id="GCC30434.1"/>
    </source>
</evidence>
<dbReference type="AlphaFoldDB" id="A0A401SJ47"/>
<reference evidence="2 3" key="1">
    <citation type="journal article" date="2018" name="Nat. Ecol. Evol.">
        <title>Shark genomes provide insights into elasmobranch evolution and the origin of vertebrates.</title>
        <authorList>
            <person name="Hara Y"/>
            <person name="Yamaguchi K"/>
            <person name="Onimaru K"/>
            <person name="Kadota M"/>
            <person name="Koyanagi M"/>
            <person name="Keeley SD"/>
            <person name="Tatsumi K"/>
            <person name="Tanaka K"/>
            <person name="Motone F"/>
            <person name="Kageyama Y"/>
            <person name="Nozu R"/>
            <person name="Adachi N"/>
            <person name="Nishimura O"/>
            <person name="Nakagawa R"/>
            <person name="Tanegashima C"/>
            <person name="Kiyatake I"/>
            <person name="Matsumoto R"/>
            <person name="Murakumo K"/>
            <person name="Nishida K"/>
            <person name="Terakita A"/>
            <person name="Kuratani S"/>
            <person name="Sato K"/>
            <person name="Hyodo S Kuraku.S."/>
        </authorList>
    </citation>
    <scope>NUCLEOTIDE SEQUENCE [LARGE SCALE GENOMIC DNA]</scope>
</reference>
<evidence type="ECO:0000256" key="1">
    <source>
        <dbReference type="SAM" id="MobiDB-lite"/>
    </source>
</evidence>
<keyword evidence="3" id="KW-1185">Reference proteome</keyword>
<feature type="region of interest" description="Disordered" evidence="1">
    <location>
        <begin position="92"/>
        <end position="125"/>
    </location>
</feature>
<protein>
    <submittedName>
        <fullName evidence="2">Uncharacterized protein</fullName>
    </submittedName>
</protein>
<name>A0A401SJ47_CHIPU</name>
<gene>
    <name evidence="2" type="ORF">chiPu_0008885</name>
</gene>